<reference evidence="3" key="1">
    <citation type="submission" date="2019-04" db="EMBL/GenBank/DDBJ databases">
        <title>Friends and foes A comparative genomics studyof 23 Aspergillus species from section Flavi.</title>
        <authorList>
            <consortium name="DOE Joint Genome Institute"/>
            <person name="Kjaerbolling I."/>
            <person name="Vesth T."/>
            <person name="Frisvad J.C."/>
            <person name="Nybo J.L."/>
            <person name="Theobald S."/>
            <person name="Kildgaard S."/>
            <person name="Isbrandt T."/>
            <person name="Kuo A."/>
            <person name="Sato A."/>
            <person name="Lyhne E.K."/>
            <person name="Kogle M.E."/>
            <person name="Wiebenga A."/>
            <person name="Kun R.S."/>
            <person name="Lubbers R.J."/>
            <person name="Makela M.R."/>
            <person name="Barry K."/>
            <person name="Chovatia M."/>
            <person name="Clum A."/>
            <person name="Daum C."/>
            <person name="Haridas S."/>
            <person name="He G."/>
            <person name="LaButti K."/>
            <person name="Lipzen A."/>
            <person name="Mondo S."/>
            <person name="Riley R."/>
            <person name="Salamov A."/>
            <person name="Simmons B.A."/>
            <person name="Magnuson J.K."/>
            <person name="Henrissat B."/>
            <person name="Mortensen U.H."/>
            <person name="Larsen T.O."/>
            <person name="Devries R.P."/>
            <person name="Grigoriev I.V."/>
            <person name="Machida M."/>
            <person name="Baker S.E."/>
            <person name="Andersen M.R."/>
        </authorList>
    </citation>
    <scope>NUCLEOTIDE SEQUENCE [LARGE SCALE GENOMIC DNA]</scope>
    <source>
        <strain evidence="3">CBS 553.77</strain>
    </source>
</reference>
<accession>A0A5N6YUS9</accession>
<organism evidence="2 3">
    <name type="scientific">Aspergillus coremiiformis</name>
    <dbReference type="NCBI Taxonomy" id="138285"/>
    <lineage>
        <taxon>Eukaryota</taxon>
        <taxon>Fungi</taxon>
        <taxon>Dikarya</taxon>
        <taxon>Ascomycota</taxon>
        <taxon>Pezizomycotina</taxon>
        <taxon>Eurotiomycetes</taxon>
        <taxon>Eurotiomycetidae</taxon>
        <taxon>Eurotiales</taxon>
        <taxon>Aspergillaceae</taxon>
        <taxon>Aspergillus</taxon>
        <taxon>Aspergillus subgen. Circumdati</taxon>
    </lineage>
</organism>
<sequence>MYEPLGWFFIPDLPAGNSTSYPSSSCVSIHSPRFSLSNNVMALWMASRGYTTIQQNNYPTGIYATAILRTTLYSILSDKLQSRWECSIAIGLTFITGSAILVSNPSPDAAHFLAFYLLGTTYAPPPSPLVLLDGRHNKPRPATPRHHNRIHELLRLRLRHLVAITLLPRHRRPPFRKRLHRQPSNRLADPPLHRPRSTPRQKGYTAWRYWEDSPRKSTMCTILQSQVKIP</sequence>
<dbReference type="InterPro" id="IPR036259">
    <property type="entry name" value="MFS_trans_sf"/>
</dbReference>
<evidence type="ECO:0000256" key="1">
    <source>
        <dbReference type="SAM" id="MobiDB-lite"/>
    </source>
</evidence>
<proteinExistence type="predicted"/>
<dbReference type="SUPFAM" id="SSF103473">
    <property type="entry name" value="MFS general substrate transporter"/>
    <property type="match status" value="1"/>
</dbReference>
<feature type="region of interest" description="Disordered" evidence="1">
    <location>
        <begin position="173"/>
        <end position="200"/>
    </location>
</feature>
<gene>
    <name evidence="2" type="ORF">BDV28DRAFT_66706</name>
</gene>
<protein>
    <submittedName>
        <fullName evidence="2">Uncharacterized protein</fullName>
    </submittedName>
</protein>
<feature type="compositionally biased region" description="Basic residues" evidence="1">
    <location>
        <begin position="173"/>
        <end position="183"/>
    </location>
</feature>
<dbReference type="AlphaFoldDB" id="A0A5N6YUS9"/>
<dbReference type="EMBL" id="ML739334">
    <property type="protein sequence ID" value="KAE8349197.1"/>
    <property type="molecule type" value="Genomic_DNA"/>
</dbReference>
<evidence type="ECO:0000313" key="2">
    <source>
        <dbReference type="EMBL" id="KAE8349197.1"/>
    </source>
</evidence>
<name>A0A5N6YUS9_9EURO</name>
<keyword evidence="3" id="KW-1185">Reference proteome</keyword>
<evidence type="ECO:0000313" key="3">
    <source>
        <dbReference type="Proteomes" id="UP000327118"/>
    </source>
</evidence>
<dbReference type="Proteomes" id="UP000327118">
    <property type="component" value="Unassembled WGS sequence"/>
</dbReference>
<dbReference type="OrthoDB" id="3639251at2759"/>